<evidence type="ECO:0000256" key="2">
    <source>
        <dbReference type="ARBA" id="ARBA00022670"/>
    </source>
</evidence>
<sequence>MECVIMSKPQVSPMSLTLPEKFVYLHDIDATILTDIRYFKEDNFIGRPLPGYEADVCITVEAVAHNLSKIQKTLKMQGLSLLVFDSYRPQETVDYFGEWARNIEDQAMKEAYYPRIDKREVFNLGYIAARSSHSRGSAVDLTIVKLKEGGSYEELNMGTKFDYLDELSHTLNPEIQGEARENRLLLKTLMEENNFINYRKEWWHYNINEEPYPETYFNFPVK</sequence>
<evidence type="ECO:0000256" key="3">
    <source>
        <dbReference type="ARBA" id="ARBA00022723"/>
    </source>
</evidence>
<keyword evidence="8 10" id="KW-0961">Cell wall biogenesis/degradation</keyword>
<evidence type="ECO:0000256" key="8">
    <source>
        <dbReference type="ARBA" id="ARBA00023316"/>
    </source>
</evidence>
<evidence type="ECO:0000256" key="5">
    <source>
        <dbReference type="ARBA" id="ARBA00022833"/>
    </source>
</evidence>
<dbReference type="CDD" id="cd14817">
    <property type="entry name" value="D-Ala-D-Ala_dipeptidase_VanX"/>
    <property type="match status" value="1"/>
</dbReference>
<name>A0A1W6N5H5_9PROT</name>
<feature type="binding site" evidence="9">
    <location>
        <position position="133"/>
    </location>
    <ligand>
        <name>Zn(2+)</name>
        <dbReference type="ChEBI" id="CHEBI:29105"/>
        <note>catalytic</note>
    </ligand>
</feature>
<comment type="function">
    <text evidence="9 10">Catalyzes hydrolysis of the D-alanyl-D-alanine dipeptide.</text>
</comment>
<evidence type="ECO:0000256" key="7">
    <source>
        <dbReference type="ARBA" id="ARBA00023049"/>
    </source>
</evidence>
<proteinExistence type="inferred from homology"/>
<dbReference type="PANTHER" id="PTHR43126:SF1">
    <property type="entry name" value="D-ALANYL-D-ALANINE DIPEPTIDASE"/>
    <property type="match status" value="1"/>
</dbReference>
<dbReference type="GO" id="GO:0160237">
    <property type="term" value="F:D-Ala-D-Ala dipeptidase activity"/>
    <property type="evidence" value="ECO:0007669"/>
    <property type="project" value="UniProtKB-EC"/>
</dbReference>
<evidence type="ECO:0000313" key="11">
    <source>
        <dbReference type="EMBL" id="ARN85130.1"/>
    </source>
</evidence>
<keyword evidence="12" id="KW-1185">Reference proteome</keyword>
<comment type="similarity">
    <text evidence="9 10">Belongs to the peptidase M15D family.</text>
</comment>
<feature type="binding site" evidence="9">
    <location>
        <position position="140"/>
    </location>
    <ligand>
        <name>Zn(2+)</name>
        <dbReference type="ChEBI" id="CHEBI:29105"/>
        <note>catalytic</note>
    </ligand>
</feature>
<feature type="site" description="Transition state stabilizer" evidence="9">
    <location>
        <position position="88"/>
    </location>
</feature>
<dbReference type="Proteomes" id="UP000237351">
    <property type="component" value="Chromosome"/>
</dbReference>
<reference evidence="11 12" key="1">
    <citation type="submission" date="2014-06" db="EMBL/GenBank/DDBJ databases">
        <title>The genome of the endonuclear symbiont Nucleicultrix amoebiphila.</title>
        <authorList>
            <person name="Schulz F."/>
            <person name="Horn M."/>
        </authorList>
    </citation>
    <scope>NUCLEOTIDE SEQUENCE [LARGE SCALE GENOMIC DNA]</scope>
    <source>
        <strain evidence="11 12">FS5</strain>
    </source>
</reference>
<dbReference type="EMBL" id="CP008743">
    <property type="protein sequence ID" value="ARN85130.1"/>
    <property type="molecule type" value="Genomic_DNA"/>
</dbReference>
<gene>
    <name evidence="9" type="primary">ddpX</name>
    <name evidence="11" type="ORF">GQ61_07365</name>
</gene>
<comment type="cofactor">
    <cofactor evidence="9">
        <name>Zn(2+)</name>
        <dbReference type="ChEBI" id="CHEBI:29105"/>
    </cofactor>
    <text evidence="9">Binds 1 zinc ion per subunit.</text>
</comment>
<evidence type="ECO:0000256" key="10">
    <source>
        <dbReference type="PIRNR" id="PIRNR026671"/>
    </source>
</evidence>
<evidence type="ECO:0000313" key="12">
    <source>
        <dbReference type="Proteomes" id="UP000237351"/>
    </source>
</evidence>
<dbReference type="SUPFAM" id="SSF55166">
    <property type="entry name" value="Hedgehog/DD-peptidase"/>
    <property type="match status" value="1"/>
</dbReference>
<accession>A0A1W6N5H5</accession>
<keyword evidence="3 9" id="KW-0479">Metal-binding</keyword>
<dbReference type="Gene3D" id="3.30.1380.10">
    <property type="match status" value="1"/>
</dbReference>
<dbReference type="Pfam" id="PF01427">
    <property type="entry name" value="Peptidase_M15"/>
    <property type="match status" value="1"/>
</dbReference>
<dbReference type="GO" id="GO:0008270">
    <property type="term" value="F:zinc ion binding"/>
    <property type="evidence" value="ECO:0007669"/>
    <property type="project" value="UniProtKB-UniRule"/>
</dbReference>
<dbReference type="HAMAP" id="MF_01924">
    <property type="entry name" value="A_A_dipeptidase"/>
    <property type="match status" value="1"/>
</dbReference>
<organism evidence="11 12">
    <name type="scientific">Candidatus Nucleicultrix amoebiphila FS5</name>
    <dbReference type="NCBI Taxonomy" id="1414854"/>
    <lineage>
        <taxon>Bacteria</taxon>
        <taxon>Pseudomonadati</taxon>
        <taxon>Pseudomonadota</taxon>
        <taxon>Alphaproteobacteria</taxon>
        <taxon>Holosporales</taxon>
        <taxon>Candidatus Nucleicultricaceae</taxon>
        <taxon>Candidatus Nucleicultrix</taxon>
    </lineage>
</organism>
<feature type="active site" description="Proton donor/acceptor" evidence="9">
    <location>
        <position position="201"/>
    </location>
</feature>
<keyword evidence="2 9" id="KW-0645">Protease</keyword>
<dbReference type="OrthoDB" id="9801430at2"/>
<keyword evidence="5 9" id="KW-0862">Zinc</keyword>
<dbReference type="GO" id="GO:0008237">
    <property type="term" value="F:metallopeptidase activity"/>
    <property type="evidence" value="ECO:0007669"/>
    <property type="project" value="UniProtKB-KW"/>
</dbReference>
<dbReference type="GO" id="GO:0006508">
    <property type="term" value="P:proteolysis"/>
    <property type="evidence" value="ECO:0007669"/>
    <property type="project" value="UniProtKB-KW"/>
</dbReference>
<evidence type="ECO:0000256" key="4">
    <source>
        <dbReference type="ARBA" id="ARBA00022801"/>
    </source>
</evidence>
<protein>
    <recommendedName>
        <fullName evidence="9 10">D-alanyl-D-alanine dipeptidase</fullName>
        <shortName evidence="9 10">D-Ala-D-Ala dipeptidase</shortName>
        <ecNumber evidence="9 10">3.4.13.22</ecNumber>
    </recommendedName>
</protein>
<dbReference type="EC" id="3.4.13.22" evidence="9 10"/>
<evidence type="ECO:0000256" key="6">
    <source>
        <dbReference type="ARBA" id="ARBA00022997"/>
    </source>
</evidence>
<dbReference type="InterPro" id="IPR000755">
    <property type="entry name" value="A_A_dipeptidase"/>
</dbReference>
<comment type="catalytic activity">
    <reaction evidence="1 9 10">
        <text>D-alanyl-D-alanine + H2O = 2 D-alanine</text>
        <dbReference type="Rhea" id="RHEA:20661"/>
        <dbReference type="ChEBI" id="CHEBI:15377"/>
        <dbReference type="ChEBI" id="CHEBI:57416"/>
        <dbReference type="ChEBI" id="CHEBI:57822"/>
        <dbReference type="EC" id="3.4.13.22"/>
    </reaction>
</comment>
<dbReference type="PIRSF" id="PIRSF026671">
    <property type="entry name" value="AA_dipeptidase"/>
    <property type="match status" value="1"/>
</dbReference>
<dbReference type="KEGG" id="naf:GQ61_07365"/>
<keyword evidence="4 9" id="KW-0378">Hydrolase</keyword>
<dbReference type="PANTHER" id="PTHR43126">
    <property type="entry name" value="D-ALANYL-D-ALANINE DIPEPTIDASE"/>
    <property type="match status" value="1"/>
</dbReference>
<evidence type="ECO:0000256" key="9">
    <source>
        <dbReference type="HAMAP-Rule" id="MF_01924"/>
    </source>
</evidence>
<evidence type="ECO:0000256" key="1">
    <source>
        <dbReference type="ARBA" id="ARBA00001362"/>
    </source>
</evidence>
<keyword evidence="7 9" id="KW-0482">Metalloprotease</keyword>
<dbReference type="InterPro" id="IPR009045">
    <property type="entry name" value="Zn_M74/Hedgehog-like"/>
</dbReference>
<feature type="binding site" evidence="9">
    <location>
        <position position="204"/>
    </location>
    <ligand>
        <name>Zn(2+)</name>
        <dbReference type="ChEBI" id="CHEBI:29105"/>
        <note>catalytic</note>
    </ligand>
</feature>
<dbReference type="AlphaFoldDB" id="A0A1W6N5H5"/>
<dbReference type="GO" id="GO:0071555">
    <property type="term" value="P:cell wall organization"/>
    <property type="evidence" value="ECO:0007669"/>
    <property type="project" value="UniProtKB-KW"/>
</dbReference>
<keyword evidence="6 9" id="KW-0224">Dipeptidase</keyword>